<dbReference type="Gene3D" id="3.40.50.300">
    <property type="entry name" value="P-loop containing nucleotide triphosphate hydrolases"/>
    <property type="match status" value="1"/>
</dbReference>
<gene>
    <name evidence="2" type="ORF">BJ991_000063</name>
</gene>
<protein>
    <submittedName>
        <fullName evidence="2">5-methylcytosine-specific restriction protein B</fullName>
        <ecNumber evidence="2">3.1.21.-</ecNumber>
    </submittedName>
</protein>
<evidence type="ECO:0000259" key="1">
    <source>
        <dbReference type="SMART" id="SM00382"/>
    </source>
</evidence>
<dbReference type="InterPro" id="IPR003593">
    <property type="entry name" value="AAA+_ATPase"/>
</dbReference>
<name>A0A7Y9GMD5_9MICO</name>
<evidence type="ECO:0000313" key="3">
    <source>
        <dbReference type="Proteomes" id="UP000576969"/>
    </source>
</evidence>
<dbReference type="RefSeq" id="WP_179486481.1">
    <property type="nucleotide sequence ID" value="NZ_JACCBV010000001.1"/>
</dbReference>
<dbReference type="PANTHER" id="PTHR37291">
    <property type="entry name" value="5-METHYLCYTOSINE-SPECIFIC RESTRICTION ENZYME B"/>
    <property type="match status" value="1"/>
</dbReference>
<organism evidence="2 3">
    <name type="scientific">Microbacterium immunditiarum</name>
    <dbReference type="NCBI Taxonomy" id="337480"/>
    <lineage>
        <taxon>Bacteria</taxon>
        <taxon>Bacillati</taxon>
        <taxon>Actinomycetota</taxon>
        <taxon>Actinomycetes</taxon>
        <taxon>Micrococcales</taxon>
        <taxon>Microbacteriaceae</taxon>
        <taxon>Microbacterium</taxon>
    </lineage>
</organism>
<dbReference type="Proteomes" id="UP000576969">
    <property type="component" value="Unassembled WGS sequence"/>
</dbReference>
<dbReference type="InterPro" id="IPR052934">
    <property type="entry name" value="Methyl-DNA_Rec/Restrict_Enz"/>
</dbReference>
<dbReference type="InterPro" id="IPR027417">
    <property type="entry name" value="P-loop_NTPase"/>
</dbReference>
<dbReference type="SUPFAM" id="SSF52540">
    <property type="entry name" value="P-loop containing nucleoside triphosphate hydrolases"/>
    <property type="match status" value="1"/>
</dbReference>
<comment type="caution">
    <text evidence="2">The sequence shown here is derived from an EMBL/GenBank/DDBJ whole genome shotgun (WGS) entry which is preliminary data.</text>
</comment>
<evidence type="ECO:0000313" key="2">
    <source>
        <dbReference type="EMBL" id="NYE18035.1"/>
    </source>
</evidence>
<accession>A0A7Y9GMD5</accession>
<sequence length="521" mass="56034">MFDVPAVPNASHDITYQWPGGSHRGFVSFSSERFHVGWGYSDAPLPWKVSLNPSPATVETFPGDPTKAVFADAETQWADFASRDLDPYVVAVKLRDEKDVLHIRAFLGKPQPGLEWAALDQTPAVVQERAAATRDSDACRAIEVSGGVAAEPDVAALIERLVENPNILLVGPPGTGKTVLLEKLTHFVENAAGGLLFDPDKNHDAFSEANTGLPGKARVVVLHPAYTYENLVVGLLPHPAKNGVSVKPTPGPLVNLAQYAGNPDTRALLVLDEFNRGNAAAVLGDTIALLDKDKRGRSFVNLPFGELGIDVPDEFKHGKDVRVPGEFTLPSNLWVVAAMNSSDRSVAPLDAALRRRFSIIEMPPNYDVLAQQLNAAEDPDFAAPLDEWTTGTVAALAVELLRALNGRIDAVLGTDFRLGQSNFWGIRRDTVEDAIHSLASAFDFRVVSTLRLAMQDDDGALAAVLRAGTAETPDTRADATATWKAGDSELGTYASARLHIRELSTLGAADAVEELKHQAKL</sequence>
<dbReference type="InterPro" id="IPR011704">
    <property type="entry name" value="ATPase_dyneun-rel_AAA"/>
</dbReference>
<keyword evidence="2" id="KW-0378">Hydrolase</keyword>
<dbReference type="GO" id="GO:0005524">
    <property type="term" value="F:ATP binding"/>
    <property type="evidence" value="ECO:0007669"/>
    <property type="project" value="InterPro"/>
</dbReference>
<dbReference type="GO" id="GO:0016887">
    <property type="term" value="F:ATP hydrolysis activity"/>
    <property type="evidence" value="ECO:0007669"/>
    <property type="project" value="InterPro"/>
</dbReference>
<feature type="domain" description="AAA+ ATPase" evidence="1">
    <location>
        <begin position="163"/>
        <end position="367"/>
    </location>
</feature>
<dbReference type="SMART" id="SM00382">
    <property type="entry name" value="AAA"/>
    <property type="match status" value="1"/>
</dbReference>
<keyword evidence="3" id="KW-1185">Reference proteome</keyword>
<dbReference type="AlphaFoldDB" id="A0A7Y9GMD5"/>
<dbReference type="PANTHER" id="PTHR37291:SF1">
    <property type="entry name" value="TYPE IV METHYL-DIRECTED RESTRICTION ENZYME ECOKMCRB SUBUNIT"/>
    <property type="match status" value="1"/>
</dbReference>
<dbReference type="EC" id="3.1.21.-" evidence="2"/>
<dbReference type="EMBL" id="JACCBV010000001">
    <property type="protein sequence ID" value="NYE18035.1"/>
    <property type="molecule type" value="Genomic_DNA"/>
</dbReference>
<dbReference type="Pfam" id="PF07728">
    <property type="entry name" value="AAA_5"/>
    <property type="match status" value="1"/>
</dbReference>
<reference evidence="2 3" key="1">
    <citation type="submission" date="2020-07" db="EMBL/GenBank/DDBJ databases">
        <title>Sequencing the genomes of 1000 actinobacteria strains.</title>
        <authorList>
            <person name="Klenk H.-P."/>
        </authorList>
    </citation>
    <scope>NUCLEOTIDE SEQUENCE [LARGE SCALE GENOMIC DNA]</scope>
    <source>
        <strain evidence="2 3">DSM 24662</strain>
    </source>
</reference>
<proteinExistence type="predicted"/>